<evidence type="ECO:0000259" key="6">
    <source>
        <dbReference type="Pfam" id="PF04932"/>
    </source>
</evidence>
<comment type="subcellular location">
    <subcellularLocation>
        <location evidence="1">Membrane</location>
        <topology evidence="1">Multi-pass membrane protein</topology>
    </subcellularLocation>
</comment>
<reference evidence="8" key="1">
    <citation type="submission" date="2017-05" db="EMBL/GenBank/DDBJ databases">
        <title>Complete and WGS of Bordetella genogroups.</title>
        <authorList>
            <person name="Spilker T."/>
            <person name="Lipuma J."/>
        </authorList>
    </citation>
    <scope>NUCLEOTIDE SEQUENCE [LARGE SCALE GENOMIC DNA]</scope>
    <source>
        <strain evidence="8">AU18089</strain>
    </source>
</reference>
<proteinExistence type="predicted"/>
<dbReference type="Pfam" id="PF04932">
    <property type="entry name" value="Wzy_C"/>
    <property type="match status" value="1"/>
</dbReference>
<dbReference type="GO" id="GO:0016020">
    <property type="term" value="C:membrane"/>
    <property type="evidence" value="ECO:0007669"/>
    <property type="project" value="UniProtKB-SubCell"/>
</dbReference>
<dbReference type="InterPro" id="IPR007016">
    <property type="entry name" value="O-antigen_ligase-rel_domated"/>
</dbReference>
<keyword evidence="4 5" id="KW-0472">Membrane</keyword>
<comment type="caution">
    <text evidence="7">The sequence shown here is derived from an EMBL/GenBank/DDBJ whole genome shotgun (WGS) entry which is preliminary data.</text>
</comment>
<protein>
    <recommendedName>
        <fullName evidence="6">O-antigen ligase-related domain-containing protein</fullName>
    </recommendedName>
</protein>
<feature type="transmembrane region" description="Helical" evidence="5">
    <location>
        <begin position="327"/>
        <end position="348"/>
    </location>
</feature>
<feature type="transmembrane region" description="Helical" evidence="5">
    <location>
        <begin position="197"/>
        <end position="215"/>
    </location>
</feature>
<evidence type="ECO:0000256" key="3">
    <source>
        <dbReference type="ARBA" id="ARBA00022989"/>
    </source>
</evidence>
<organism evidence="7 8">
    <name type="scientific">Bordetella genomosp. 7</name>
    <dbReference type="NCBI Taxonomy" id="1416805"/>
    <lineage>
        <taxon>Bacteria</taxon>
        <taxon>Pseudomonadati</taxon>
        <taxon>Pseudomonadota</taxon>
        <taxon>Betaproteobacteria</taxon>
        <taxon>Burkholderiales</taxon>
        <taxon>Alcaligenaceae</taxon>
        <taxon>Bordetella</taxon>
    </lineage>
</organism>
<sequence>MLPVLVAVSPPLLMTVSSAASVIFYVLVLAFAIGLGGLACRPSLRLPGFWDTWKPLGVGMVMVVASVLASQLYHGQFSGAGLERAIRAAAILPVTWVLLYARPAWLRQIQWGILAGALTAAWLLLFPQQVAGSRPYTAGYTPYNSVTFGNLTLLFSVMAWLSIGWRLTRWHRTEIAVKLLAGGLGFAGFIASETRSGWLAIPVFLLIGVCAYNRVPWSRRLAAVGAAVAIGCGVIAANDALNDRVEAGVKQWKECQVHELSDTSVCVRLQLARAALEMWKASPVFGVGEKGFDPTLEALQKRGIVSADVARTYGETHNDMLYVLAQYGALGLLGGLLVIYLLPAWYFARRIGDGDRAIRTAAAMGLCICLGFAIFGLTELMFRGMRTVAFYSIWVGAMLALTYPRRDRATQSA</sequence>
<feature type="transmembrane region" description="Helical" evidence="5">
    <location>
        <begin position="143"/>
        <end position="163"/>
    </location>
</feature>
<feature type="transmembrane region" description="Helical" evidence="5">
    <location>
        <begin position="52"/>
        <end position="73"/>
    </location>
</feature>
<evidence type="ECO:0000256" key="4">
    <source>
        <dbReference type="ARBA" id="ARBA00023136"/>
    </source>
</evidence>
<accession>A0A261QVY5</accession>
<dbReference type="PANTHER" id="PTHR37422:SF13">
    <property type="entry name" value="LIPOPOLYSACCHARIDE BIOSYNTHESIS PROTEIN PA4999-RELATED"/>
    <property type="match status" value="1"/>
</dbReference>
<name>A0A261QVY5_9BORD</name>
<evidence type="ECO:0000256" key="2">
    <source>
        <dbReference type="ARBA" id="ARBA00022692"/>
    </source>
</evidence>
<gene>
    <name evidence="7" type="ORF">CAL19_17900</name>
</gene>
<keyword evidence="2 5" id="KW-0812">Transmembrane</keyword>
<dbReference type="Proteomes" id="UP000216947">
    <property type="component" value="Unassembled WGS sequence"/>
</dbReference>
<evidence type="ECO:0000256" key="5">
    <source>
        <dbReference type="SAM" id="Phobius"/>
    </source>
</evidence>
<evidence type="ECO:0000313" key="8">
    <source>
        <dbReference type="Proteomes" id="UP000216947"/>
    </source>
</evidence>
<feature type="transmembrane region" description="Helical" evidence="5">
    <location>
        <begin position="113"/>
        <end position="131"/>
    </location>
</feature>
<feature type="transmembrane region" description="Helical" evidence="5">
    <location>
        <begin position="175"/>
        <end position="191"/>
    </location>
</feature>
<dbReference type="PANTHER" id="PTHR37422">
    <property type="entry name" value="TEICHURONIC ACID BIOSYNTHESIS PROTEIN TUAE"/>
    <property type="match status" value="1"/>
</dbReference>
<dbReference type="EMBL" id="NEVK01000008">
    <property type="protein sequence ID" value="OZI16552.1"/>
    <property type="molecule type" value="Genomic_DNA"/>
</dbReference>
<keyword evidence="3 5" id="KW-1133">Transmembrane helix</keyword>
<evidence type="ECO:0000313" key="7">
    <source>
        <dbReference type="EMBL" id="OZI16552.1"/>
    </source>
</evidence>
<feature type="transmembrane region" description="Helical" evidence="5">
    <location>
        <begin position="222"/>
        <end position="241"/>
    </location>
</feature>
<feature type="domain" description="O-antigen ligase-related" evidence="6">
    <location>
        <begin position="184"/>
        <end position="333"/>
    </location>
</feature>
<feature type="transmembrane region" description="Helical" evidence="5">
    <location>
        <begin position="388"/>
        <end position="404"/>
    </location>
</feature>
<keyword evidence="8" id="KW-1185">Reference proteome</keyword>
<dbReference type="InterPro" id="IPR051533">
    <property type="entry name" value="WaaL-like"/>
</dbReference>
<dbReference type="AlphaFoldDB" id="A0A261QVY5"/>
<evidence type="ECO:0000256" key="1">
    <source>
        <dbReference type="ARBA" id="ARBA00004141"/>
    </source>
</evidence>
<feature type="transmembrane region" description="Helical" evidence="5">
    <location>
        <begin position="12"/>
        <end position="40"/>
    </location>
</feature>
<feature type="transmembrane region" description="Helical" evidence="5">
    <location>
        <begin position="85"/>
        <end position="101"/>
    </location>
</feature>
<feature type="transmembrane region" description="Helical" evidence="5">
    <location>
        <begin position="360"/>
        <end position="382"/>
    </location>
</feature>